<evidence type="ECO:0000313" key="1">
    <source>
        <dbReference type="EMBL" id="KAH3848890.1"/>
    </source>
</evidence>
<dbReference type="Proteomes" id="UP000828390">
    <property type="component" value="Unassembled WGS sequence"/>
</dbReference>
<name>A0A9D4KZR1_DREPO</name>
<organism evidence="1 2">
    <name type="scientific">Dreissena polymorpha</name>
    <name type="common">Zebra mussel</name>
    <name type="synonym">Mytilus polymorpha</name>
    <dbReference type="NCBI Taxonomy" id="45954"/>
    <lineage>
        <taxon>Eukaryota</taxon>
        <taxon>Metazoa</taxon>
        <taxon>Spiralia</taxon>
        <taxon>Lophotrochozoa</taxon>
        <taxon>Mollusca</taxon>
        <taxon>Bivalvia</taxon>
        <taxon>Autobranchia</taxon>
        <taxon>Heteroconchia</taxon>
        <taxon>Euheterodonta</taxon>
        <taxon>Imparidentia</taxon>
        <taxon>Neoheterodontei</taxon>
        <taxon>Myida</taxon>
        <taxon>Dreissenoidea</taxon>
        <taxon>Dreissenidae</taxon>
        <taxon>Dreissena</taxon>
    </lineage>
</organism>
<accession>A0A9D4KZR1</accession>
<reference evidence="1" key="1">
    <citation type="journal article" date="2019" name="bioRxiv">
        <title>The Genome of the Zebra Mussel, Dreissena polymorpha: A Resource for Invasive Species Research.</title>
        <authorList>
            <person name="McCartney M.A."/>
            <person name="Auch B."/>
            <person name="Kono T."/>
            <person name="Mallez S."/>
            <person name="Zhang Y."/>
            <person name="Obille A."/>
            <person name="Becker A."/>
            <person name="Abrahante J.E."/>
            <person name="Garbe J."/>
            <person name="Badalamenti J.P."/>
            <person name="Herman A."/>
            <person name="Mangelson H."/>
            <person name="Liachko I."/>
            <person name="Sullivan S."/>
            <person name="Sone E.D."/>
            <person name="Koren S."/>
            <person name="Silverstein K.A.T."/>
            <person name="Beckman K.B."/>
            <person name="Gohl D.M."/>
        </authorList>
    </citation>
    <scope>NUCLEOTIDE SEQUENCE</scope>
    <source>
        <strain evidence="1">Duluth1</strain>
        <tissue evidence="1">Whole animal</tissue>
    </source>
</reference>
<reference evidence="1" key="2">
    <citation type="submission" date="2020-11" db="EMBL/GenBank/DDBJ databases">
        <authorList>
            <person name="McCartney M.A."/>
            <person name="Auch B."/>
            <person name="Kono T."/>
            <person name="Mallez S."/>
            <person name="Becker A."/>
            <person name="Gohl D.M."/>
            <person name="Silverstein K.A.T."/>
            <person name="Koren S."/>
            <person name="Bechman K.B."/>
            <person name="Herman A."/>
            <person name="Abrahante J.E."/>
            <person name="Garbe J."/>
        </authorList>
    </citation>
    <scope>NUCLEOTIDE SEQUENCE</scope>
    <source>
        <strain evidence="1">Duluth1</strain>
        <tissue evidence="1">Whole animal</tissue>
    </source>
</reference>
<gene>
    <name evidence="1" type="ORF">DPMN_091273</name>
</gene>
<evidence type="ECO:0000313" key="2">
    <source>
        <dbReference type="Proteomes" id="UP000828390"/>
    </source>
</evidence>
<protein>
    <submittedName>
        <fullName evidence="1">Uncharacterized protein</fullName>
    </submittedName>
</protein>
<dbReference type="AlphaFoldDB" id="A0A9D4KZR1"/>
<proteinExistence type="predicted"/>
<dbReference type="EMBL" id="JAIWYP010000003">
    <property type="protein sequence ID" value="KAH3848890.1"/>
    <property type="molecule type" value="Genomic_DNA"/>
</dbReference>
<keyword evidence="2" id="KW-1185">Reference proteome</keyword>
<sequence>MYVSISLNTPVTPDWRPYCVLTATQIALGRRKLLRTRAHGDHMFKVVAKGRRTSNGRCKYERGRREDAQNAINQDAGVTGRRKIAFLPKKSLASLLRQSEISRNTVLGRLKDASPREHQSEEWNINIVCSTGAPGDTQPVVCRRRQRWRTY</sequence>
<comment type="caution">
    <text evidence="1">The sequence shown here is derived from an EMBL/GenBank/DDBJ whole genome shotgun (WGS) entry which is preliminary data.</text>
</comment>